<proteinExistence type="predicted"/>
<organism evidence="3 4">
    <name type="scientific">Novosphingobium ginsenosidimutans</name>
    <dbReference type="NCBI Taxonomy" id="1176536"/>
    <lineage>
        <taxon>Bacteria</taxon>
        <taxon>Pseudomonadati</taxon>
        <taxon>Pseudomonadota</taxon>
        <taxon>Alphaproteobacteria</taxon>
        <taxon>Sphingomonadales</taxon>
        <taxon>Sphingomonadaceae</taxon>
        <taxon>Novosphingobium</taxon>
    </lineage>
</organism>
<dbReference type="AlphaFoldDB" id="A0A5B8S1Y6"/>
<accession>A0A5B8S1Y6</accession>
<evidence type="ECO:0000313" key="4">
    <source>
        <dbReference type="Proteomes" id="UP000321172"/>
    </source>
</evidence>
<keyword evidence="4" id="KW-1185">Reference proteome</keyword>
<dbReference type="EMBL" id="CP042345">
    <property type="protein sequence ID" value="QEA15519.1"/>
    <property type="molecule type" value="Genomic_DNA"/>
</dbReference>
<name>A0A5B8S1Y6_9SPHN</name>
<gene>
    <name evidence="3" type="ORF">FRF71_04865</name>
</gene>
<evidence type="ECO:0008006" key="5">
    <source>
        <dbReference type="Google" id="ProtNLM"/>
    </source>
</evidence>
<evidence type="ECO:0000256" key="1">
    <source>
        <dbReference type="SAM" id="MobiDB-lite"/>
    </source>
</evidence>
<dbReference type="Proteomes" id="UP000321172">
    <property type="component" value="Chromosome"/>
</dbReference>
<feature type="chain" id="PRO_5022853712" description="EF-hand domain-containing protein" evidence="2">
    <location>
        <begin position="32"/>
        <end position="171"/>
    </location>
</feature>
<evidence type="ECO:0000313" key="3">
    <source>
        <dbReference type="EMBL" id="QEA15519.1"/>
    </source>
</evidence>
<evidence type="ECO:0000256" key="2">
    <source>
        <dbReference type="SAM" id="SignalP"/>
    </source>
</evidence>
<feature type="signal peptide" evidence="2">
    <location>
        <begin position="1"/>
        <end position="31"/>
    </location>
</feature>
<sequence>MSKIHYIRPALQAASIATLAALTLAATAAQAGDRAKAPNQTASGIWVASGDVNGDGRPDAATRGKLKQNGTTVATAGEVQAPQHEAQAALLLPAVQKVREPARSQRAKLKQNGTTVATAGEVQAPGAKPRAGLLLPAVQKARMQPQAQRSQLKQNGTTVATAGTVTTRPRN</sequence>
<protein>
    <recommendedName>
        <fullName evidence="5">EF-hand domain-containing protein</fullName>
    </recommendedName>
</protein>
<feature type="compositionally biased region" description="Polar residues" evidence="1">
    <location>
        <begin position="145"/>
        <end position="155"/>
    </location>
</feature>
<feature type="region of interest" description="Disordered" evidence="1">
    <location>
        <begin position="105"/>
        <end position="171"/>
    </location>
</feature>
<reference evidence="3 4" key="1">
    <citation type="journal article" date="2013" name="J. Microbiol. Biotechnol.">
        <title>Novosphingobium ginsenosidimutans sp. nov., with the ability to convert ginsenoside.</title>
        <authorList>
            <person name="Kim J.K."/>
            <person name="He D."/>
            <person name="Liu Q.M."/>
            <person name="Park H.Y."/>
            <person name="Jung M.S."/>
            <person name="Yoon M.H."/>
            <person name="Kim S.C."/>
            <person name="Im W.T."/>
        </authorList>
    </citation>
    <scope>NUCLEOTIDE SEQUENCE [LARGE SCALE GENOMIC DNA]</scope>
    <source>
        <strain evidence="3 4">FW-6</strain>
    </source>
</reference>
<feature type="compositionally biased region" description="Low complexity" evidence="1">
    <location>
        <begin position="156"/>
        <end position="171"/>
    </location>
</feature>
<keyword evidence="2" id="KW-0732">Signal</keyword>
<dbReference type="KEGG" id="ngf:FRF71_04865"/>
<dbReference type="RefSeq" id="WP_147089497.1">
    <property type="nucleotide sequence ID" value="NZ_BAABJD010000001.1"/>
</dbReference>